<evidence type="ECO:0000313" key="2">
    <source>
        <dbReference type="Proteomes" id="UP000054653"/>
    </source>
</evidence>
<reference evidence="1 2" key="1">
    <citation type="submission" date="2015-01" db="EMBL/GenBank/DDBJ databases">
        <title>Evolution of Trichinella species and genotypes.</title>
        <authorList>
            <person name="Korhonen P.K."/>
            <person name="Edoardo P."/>
            <person name="Giuseppe L.R."/>
            <person name="Gasser R.B."/>
        </authorList>
    </citation>
    <scope>NUCLEOTIDE SEQUENCE [LARGE SCALE GENOMIC DNA]</scope>
    <source>
        <strain evidence="1">ISS120</strain>
    </source>
</reference>
<sequence length="59" mass="7165">MRRLRALRQQLNRDPEKDQEYLVTTLTVDRQKKWMEHQVRQKELGTCPIMPSTNTIKVR</sequence>
<name>A0A0V1C9V9_TRIBR</name>
<dbReference type="AlphaFoldDB" id="A0A0V1C9V9"/>
<comment type="caution">
    <text evidence="1">The sequence shown here is derived from an EMBL/GenBank/DDBJ whole genome shotgun (WGS) entry which is preliminary data.</text>
</comment>
<proteinExistence type="predicted"/>
<evidence type="ECO:0000313" key="1">
    <source>
        <dbReference type="EMBL" id="KRY46048.1"/>
    </source>
</evidence>
<dbReference type="EMBL" id="JYDI01000311">
    <property type="protein sequence ID" value="KRY46048.1"/>
    <property type="molecule type" value="Genomic_DNA"/>
</dbReference>
<dbReference type="Proteomes" id="UP000054653">
    <property type="component" value="Unassembled WGS sequence"/>
</dbReference>
<accession>A0A0V1C9V9</accession>
<organism evidence="1 2">
    <name type="scientific">Trichinella britovi</name>
    <name type="common">Parasitic roundworm</name>
    <dbReference type="NCBI Taxonomy" id="45882"/>
    <lineage>
        <taxon>Eukaryota</taxon>
        <taxon>Metazoa</taxon>
        <taxon>Ecdysozoa</taxon>
        <taxon>Nematoda</taxon>
        <taxon>Enoplea</taxon>
        <taxon>Dorylaimia</taxon>
        <taxon>Trichinellida</taxon>
        <taxon>Trichinellidae</taxon>
        <taxon>Trichinella</taxon>
    </lineage>
</organism>
<keyword evidence="2" id="KW-1185">Reference proteome</keyword>
<protein>
    <submittedName>
        <fullName evidence="1">Uncharacterized protein</fullName>
    </submittedName>
</protein>
<gene>
    <name evidence="1" type="ORF">T03_14404</name>
</gene>